<reference evidence="9" key="3">
    <citation type="submission" date="2023-03" db="UniProtKB">
        <authorList>
            <consortium name="EnsemblPlants"/>
        </authorList>
    </citation>
    <scope>IDENTIFICATION</scope>
    <source>
        <strain evidence="9">cv. Chiifu-401-42</strain>
    </source>
</reference>
<dbReference type="SMART" id="SM00248">
    <property type="entry name" value="ANK"/>
    <property type="match status" value="3"/>
</dbReference>
<dbReference type="FunFam" id="3.30.200.20:FF:000180">
    <property type="entry name" value="serine/threonine-protein kinase STY46-like"/>
    <property type="match status" value="1"/>
</dbReference>
<feature type="region of interest" description="Disordered" evidence="7">
    <location>
        <begin position="1"/>
        <end position="34"/>
    </location>
</feature>
<sequence>MTTTKPKSPARFKLGRQSSLAPESRTPTETVTEDEDEELAAAAAAAGIVDPTIRLMYLANEGDIDGITKMLNSGTNVDYRDIDGRTALHVAACQGRTDVVQLLLSRGAKVNSMDRWGSTPLADAVYYKNHDVIQLLEKHGAKPTIPPMHVLTDREVPEYEIHPTELDLSNSVKISKGTFHKASWRGIDVAVKTFGEEMFSDEDKVNAFRDELQLLQKIRHPNVVQFLGAVTQSNPMMIVTEYLPKGDLRQYLDRKGALMPAQAVKFALEIARGMNYLHEHKPEAIIHCDLEPPNILRDNSGHLKVADFGVSKLLVVKKTVKKDRPVTSLDSSLRYMAPEVYRNEEYDTKVDVFSFALILQEMIEGYVPFHLKEETEVPKAYVEGERPPFNAPAKSYPFGLRELIQECWDNEASKRPTFREIISVLELTSDRIARKMSWKVVTLPLSFNIFLYLVLKFVRRFMITNREYTRNVRSVDIRKCCPFPGEFTGEFIQSLLPPLTVSKFRWWSHELISLHDPKPAFRQTANAEESRQCKKRSIGETTTNDHLVLHKKNIKTKKLEDYKDNLERLQCYVVLCRLAHKHLKPSCRLILVTCDAIYFQVYNCEEQARERAKGDGGCSLGIKERPGVMSPSINKVGVRCLSYTEEELFPDSPRLVSQDCDSEFQTPRTLKVAKRKICSVRSLDKSSIDAPQCERQVRFSLQLCCSQMNRLSLCSAAEDQPPKVLSNDKTSEDMLVESRKLDHARAKSGLSCLPGPHLSLERIKDALDLERKRRVAQPNQSSISILSEIHYRSCSSSFSQPVSLLNQSPFDPLLVEEAILDLPLNLQGELVEANCSSRSAAVENDVLQSNLVDLSSGRKHSAEPELAIDVGRPPVYNEKQYKYYPARLGLDETFTENAFFISDTNDGECSHTINLPKQEALCQKLGSRDMVATPDGLCLYNTQSTMRLMGKDVSLGTSYSDMVTRGERIIPSDPSIDYSFLGSYAHQSWLWRTTTLGENHTTTSLDKSWNTTLLCDTSKDHFPMFCEPPQVRTYVVPDSELPPTVMYPCGSLVSCPLTDKDLYFHESGLGQQLNSVTFSHEQLPFLPEIGGLPSAYRNNGVVGLLPDVREPSFGFPFTSTTQSQLHWPQSSFESSRFDTSSINPSELN</sequence>
<dbReference type="AlphaFoldDB" id="M4CT76"/>
<dbReference type="Gene3D" id="1.10.510.10">
    <property type="entry name" value="Transferase(Phosphotransferase) domain 1"/>
    <property type="match status" value="1"/>
</dbReference>
<dbReference type="GO" id="GO:0005524">
    <property type="term" value="F:ATP binding"/>
    <property type="evidence" value="ECO:0007669"/>
    <property type="project" value="UniProtKB-KW"/>
</dbReference>
<evidence type="ECO:0000313" key="9">
    <source>
        <dbReference type="EnsemblPlants" id="Bra007418.1-P"/>
    </source>
</evidence>
<keyword evidence="10" id="KW-1185">Reference proteome</keyword>
<dbReference type="InterPro" id="IPR051681">
    <property type="entry name" value="Ser/Thr_Kinases-Pseudokinases"/>
</dbReference>
<dbReference type="InterPro" id="IPR011009">
    <property type="entry name" value="Kinase-like_dom_sf"/>
</dbReference>
<feature type="repeat" description="ANK" evidence="6">
    <location>
        <begin position="83"/>
        <end position="115"/>
    </location>
</feature>
<dbReference type="Proteomes" id="UP000011750">
    <property type="component" value="Chromosome A09"/>
</dbReference>
<keyword evidence="2" id="KW-0808">Transferase</keyword>
<dbReference type="InterPro" id="IPR001245">
    <property type="entry name" value="Ser-Thr/Tyr_kinase_cat_dom"/>
</dbReference>
<evidence type="ECO:0000256" key="6">
    <source>
        <dbReference type="PROSITE-ProRule" id="PRU00023"/>
    </source>
</evidence>
<keyword evidence="3" id="KW-0547">Nucleotide-binding</keyword>
<name>M4CT76_BRACM</name>
<accession>M4CT76</accession>
<feature type="domain" description="Protein kinase" evidence="8">
    <location>
        <begin position="168"/>
        <end position="428"/>
    </location>
</feature>
<dbReference type="Pfam" id="PF12796">
    <property type="entry name" value="Ank_2"/>
    <property type="match status" value="1"/>
</dbReference>
<evidence type="ECO:0000256" key="7">
    <source>
        <dbReference type="SAM" id="MobiDB-lite"/>
    </source>
</evidence>
<dbReference type="Pfam" id="PF07714">
    <property type="entry name" value="PK_Tyr_Ser-Thr"/>
    <property type="match status" value="1"/>
</dbReference>
<proteinExistence type="inferred from homology"/>
<evidence type="ECO:0000313" key="10">
    <source>
        <dbReference type="Proteomes" id="UP000011750"/>
    </source>
</evidence>
<dbReference type="PROSITE" id="PS50088">
    <property type="entry name" value="ANK_REPEAT"/>
    <property type="match status" value="1"/>
</dbReference>
<evidence type="ECO:0000256" key="3">
    <source>
        <dbReference type="ARBA" id="ARBA00022741"/>
    </source>
</evidence>
<evidence type="ECO:0000256" key="4">
    <source>
        <dbReference type="ARBA" id="ARBA00022777"/>
    </source>
</evidence>
<dbReference type="PANTHER" id="PTHR44329:SF197">
    <property type="entry name" value="PROTEIN KINASE DOMAIN-CONTAINING PROTEIN"/>
    <property type="match status" value="1"/>
</dbReference>
<dbReference type="eggNOG" id="KOG0192">
    <property type="taxonomic scope" value="Eukaryota"/>
</dbReference>
<dbReference type="EnsemblPlants" id="Bra007418.1">
    <property type="protein sequence ID" value="Bra007418.1-P"/>
    <property type="gene ID" value="Bra007418"/>
</dbReference>
<organism evidence="9 10">
    <name type="scientific">Brassica campestris</name>
    <name type="common">Field mustard</name>
    <dbReference type="NCBI Taxonomy" id="3711"/>
    <lineage>
        <taxon>Eukaryota</taxon>
        <taxon>Viridiplantae</taxon>
        <taxon>Streptophyta</taxon>
        <taxon>Embryophyta</taxon>
        <taxon>Tracheophyta</taxon>
        <taxon>Spermatophyta</taxon>
        <taxon>Magnoliopsida</taxon>
        <taxon>eudicotyledons</taxon>
        <taxon>Gunneridae</taxon>
        <taxon>Pentapetalae</taxon>
        <taxon>rosids</taxon>
        <taxon>malvids</taxon>
        <taxon>Brassicales</taxon>
        <taxon>Brassicaceae</taxon>
        <taxon>Brassiceae</taxon>
        <taxon>Brassica</taxon>
    </lineage>
</organism>
<dbReference type="InterPro" id="IPR002110">
    <property type="entry name" value="Ankyrin_rpt"/>
</dbReference>
<dbReference type="FunFam" id="1.10.510.10:FF:000763">
    <property type="entry name" value="Os01g0748600 protein"/>
    <property type="match status" value="1"/>
</dbReference>
<dbReference type="GO" id="GO:0004674">
    <property type="term" value="F:protein serine/threonine kinase activity"/>
    <property type="evidence" value="ECO:0000318"/>
    <property type="project" value="GO_Central"/>
</dbReference>
<dbReference type="PROSITE" id="PS50011">
    <property type="entry name" value="PROTEIN_KINASE_DOM"/>
    <property type="match status" value="1"/>
</dbReference>
<dbReference type="Gramene" id="Bra007418.1">
    <property type="protein sequence ID" value="Bra007418.1-P"/>
    <property type="gene ID" value="Bra007418"/>
</dbReference>
<reference evidence="9 10" key="2">
    <citation type="journal article" date="2018" name="Hortic Res">
        <title>Improved Brassica rapa reference genome by single-molecule sequencing and chromosome conformation capture technologies.</title>
        <authorList>
            <person name="Zhang L."/>
            <person name="Cai X."/>
            <person name="Wu J."/>
            <person name="Liu M."/>
            <person name="Grob S."/>
            <person name="Cheng F."/>
            <person name="Liang J."/>
            <person name="Cai C."/>
            <person name="Liu Z."/>
            <person name="Liu B."/>
            <person name="Wang F."/>
            <person name="Li S."/>
            <person name="Liu F."/>
            <person name="Li X."/>
            <person name="Cheng L."/>
            <person name="Yang W."/>
            <person name="Li M.H."/>
            <person name="Grossniklaus U."/>
            <person name="Zheng H."/>
            <person name="Wang X."/>
        </authorList>
    </citation>
    <scope>NUCLEOTIDE SEQUENCE [LARGE SCALE GENOMIC DNA]</scope>
    <source>
        <strain evidence="9 10">cv. Chiifu-401-42</strain>
    </source>
</reference>
<dbReference type="InParanoid" id="M4CT76"/>
<dbReference type="OMA" id="NCEEQAR"/>
<keyword evidence="4" id="KW-0418">Kinase</keyword>
<evidence type="ECO:0000256" key="1">
    <source>
        <dbReference type="ARBA" id="ARBA00005843"/>
    </source>
</evidence>
<feature type="region of interest" description="Disordered" evidence="7">
    <location>
        <begin position="1129"/>
        <end position="1148"/>
    </location>
</feature>
<dbReference type="Gene3D" id="3.30.200.20">
    <property type="entry name" value="Phosphorylase Kinase, domain 1"/>
    <property type="match status" value="1"/>
</dbReference>
<dbReference type="InterPro" id="IPR036770">
    <property type="entry name" value="Ankyrin_rpt-contain_sf"/>
</dbReference>
<evidence type="ECO:0000256" key="2">
    <source>
        <dbReference type="ARBA" id="ARBA00022679"/>
    </source>
</evidence>
<evidence type="ECO:0000256" key="5">
    <source>
        <dbReference type="ARBA" id="ARBA00022840"/>
    </source>
</evidence>
<evidence type="ECO:0000259" key="8">
    <source>
        <dbReference type="PROSITE" id="PS50011"/>
    </source>
</evidence>
<dbReference type="FunFam" id="1.25.40.20:FF:000439">
    <property type="entry name" value="Integrin-linked protein kinase family"/>
    <property type="match status" value="1"/>
</dbReference>
<protein>
    <recommendedName>
        <fullName evidence="8">Protein kinase domain-containing protein</fullName>
    </recommendedName>
</protein>
<comment type="similarity">
    <text evidence="1">Belongs to the protein kinase superfamily. TKL Ser/Thr protein kinase family.</text>
</comment>
<keyword evidence="5" id="KW-0067">ATP-binding</keyword>
<reference evidence="9 10" key="1">
    <citation type="journal article" date="2011" name="Nat. Genet.">
        <title>The genome of the mesopolyploid crop species Brassica rapa.</title>
        <authorList>
            <consortium name="Brassica rapa Genome Sequencing Project Consortium"/>
            <person name="Wang X."/>
            <person name="Wang H."/>
            <person name="Wang J."/>
            <person name="Sun R."/>
            <person name="Wu J."/>
            <person name="Liu S."/>
            <person name="Bai Y."/>
            <person name="Mun J.H."/>
            <person name="Bancroft I."/>
            <person name="Cheng F."/>
            <person name="Huang S."/>
            <person name="Li X."/>
            <person name="Hua W."/>
            <person name="Wang J."/>
            <person name="Wang X."/>
            <person name="Freeling M."/>
            <person name="Pires J.C."/>
            <person name="Paterson A.H."/>
            <person name="Chalhoub B."/>
            <person name="Wang B."/>
            <person name="Hayward A."/>
            <person name="Sharpe A.G."/>
            <person name="Park B.S."/>
            <person name="Weisshaar B."/>
            <person name="Liu B."/>
            <person name="Li B."/>
            <person name="Liu B."/>
            <person name="Tong C."/>
            <person name="Song C."/>
            <person name="Duran C."/>
            <person name="Peng C."/>
            <person name="Geng C."/>
            <person name="Koh C."/>
            <person name="Lin C."/>
            <person name="Edwards D."/>
            <person name="Mu D."/>
            <person name="Shen D."/>
            <person name="Soumpourou E."/>
            <person name="Li F."/>
            <person name="Fraser F."/>
            <person name="Conant G."/>
            <person name="Lassalle G."/>
            <person name="King G.J."/>
            <person name="Bonnema G."/>
            <person name="Tang H."/>
            <person name="Wang H."/>
            <person name="Belcram H."/>
            <person name="Zhou H."/>
            <person name="Hirakawa H."/>
            <person name="Abe H."/>
            <person name="Guo H."/>
            <person name="Wang H."/>
            <person name="Jin H."/>
            <person name="Parkin I.A."/>
            <person name="Batley J."/>
            <person name="Kim J.S."/>
            <person name="Just J."/>
            <person name="Li J."/>
            <person name="Xu J."/>
            <person name="Deng J."/>
            <person name="Kim J.A."/>
            <person name="Li J."/>
            <person name="Yu J."/>
            <person name="Meng J."/>
            <person name="Wang J."/>
            <person name="Min J."/>
            <person name="Poulain J."/>
            <person name="Wang J."/>
            <person name="Hatakeyama K."/>
            <person name="Wu K."/>
            <person name="Wang L."/>
            <person name="Fang L."/>
            <person name="Trick M."/>
            <person name="Links M.G."/>
            <person name="Zhao M."/>
            <person name="Jin M."/>
            <person name="Ramchiary N."/>
            <person name="Drou N."/>
            <person name="Berkman P.J."/>
            <person name="Cai Q."/>
            <person name="Huang Q."/>
            <person name="Li R."/>
            <person name="Tabata S."/>
            <person name="Cheng S."/>
            <person name="Zhang S."/>
            <person name="Zhang S."/>
            <person name="Huang S."/>
            <person name="Sato S."/>
            <person name="Sun S."/>
            <person name="Kwon S.J."/>
            <person name="Choi S.R."/>
            <person name="Lee T.H."/>
            <person name="Fan W."/>
            <person name="Zhao X."/>
            <person name="Tan X."/>
            <person name="Xu X."/>
            <person name="Wang Y."/>
            <person name="Qiu Y."/>
            <person name="Yin Y."/>
            <person name="Li Y."/>
            <person name="Du Y."/>
            <person name="Liao Y."/>
            <person name="Lim Y."/>
            <person name="Narusaka Y."/>
            <person name="Wang Y."/>
            <person name="Wang Z."/>
            <person name="Li Z."/>
            <person name="Wang Z."/>
            <person name="Xiong Z."/>
            <person name="Zhang Z."/>
        </authorList>
    </citation>
    <scope>NUCLEOTIDE SEQUENCE [LARGE SCALE GENOMIC DNA]</scope>
    <source>
        <strain evidence="9 10">cv. Chiifu-401-42</strain>
    </source>
</reference>
<dbReference type="SUPFAM" id="SSF48403">
    <property type="entry name" value="Ankyrin repeat"/>
    <property type="match status" value="1"/>
</dbReference>
<keyword evidence="6" id="KW-0040">ANK repeat</keyword>
<dbReference type="SUPFAM" id="SSF56112">
    <property type="entry name" value="Protein kinase-like (PK-like)"/>
    <property type="match status" value="1"/>
</dbReference>
<dbReference type="Gene3D" id="1.25.40.20">
    <property type="entry name" value="Ankyrin repeat-containing domain"/>
    <property type="match status" value="1"/>
</dbReference>
<dbReference type="STRING" id="51351.M4CT76"/>
<dbReference type="CDD" id="cd13999">
    <property type="entry name" value="STKc_MAP3K-like"/>
    <property type="match status" value="1"/>
</dbReference>
<dbReference type="GO" id="GO:0007165">
    <property type="term" value="P:signal transduction"/>
    <property type="evidence" value="ECO:0000318"/>
    <property type="project" value="GO_Central"/>
</dbReference>
<dbReference type="PROSITE" id="PS50297">
    <property type="entry name" value="ANK_REP_REGION"/>
    <property type="match status" value="1"/>
</dbReference>
<dbReference type="InterPro" id="IPR000719">
    <property type="entry name" value="Prot_kinase_dom"/>
</dbReference>
<dbReference type="PANTHER" id="PTHR44329">
    <property type="entry name" value="SERINE/THREONINE-PROTEIN KINASE TNNI3K-RELATED"/>
    <property type="match status" value="1"/>
</dbReference>
<feature type="compositionally biased region" description="Low complexity" evidence="7">
    <location>
        <begin position="1130"/>
        <end position="1141"/>
    </location>
</feature>
<dbReference type="HOGENOM" id="CLU_276864_0_0_1"/>